<dbReference type="AlphaFoldDB" id="A0A3N2BXZ7"/>
<sequence>MTTDRRDAARGRSTQAAGDRSGFGRLVAIVLIALVVIGGGAAVVGLTQGPKLVRTVVDPTGLVESWGQRVVLAVNQPIADLGSDRVRIEPAADFDVSTGAGGITLVFPEPLAYATDYRITVDGVTAPDGGPAATLTTSFSTPPVEGFSLVRSPVKDGGSAATKADDRIVRLSIGGGEPETAYDAAKIQEFATIGDSLIVVEQETSGLGRIVVVDTTDGSTQEVALPMGGMITSLQTAPAQSRVGFLFTEQSFGRDGGDNLTLYSFELQQGKPTEAARVGGIDGAAVQAAEWSFVPRTSSMLVRTVDNSLELLDPAATTDPVLLGRASLISSYIPGTTKVVIEQVDGVVVLDLATGKSEPFVLPSVAPTEIPGQLVALSESLSARIYADYDRAAGTTEQRVLAIKDGATAELYRPEPGAVVWSLCASPNAEYVAVVVVPDFAKAGFDGYANAPMPNGPEIEVVDARTGKVVGTQAGFDLSWCAGTGVAQ</sequence>
<keyword evidence="3" id="KW-1185">Reference proteome</keyword>
<accession>A0A3N2BXZ7</accession>
<evidence type="ECO:0008006" key="4">
    <source>
        <dbReference type="Google" id="ProtNLM"/>
    </source>
</evidence>
<evidence type="ECO:0000313" key="3">
    <source>
        <dbReference type="Proteomes" id="UP000266915"/>
    </source>
</evidence>
<dbReference type="EMBL" id="RKHL01000001">
    <property type="protein sequence ID" value="ROR80135.1"/>
    <property type="molecule type" value="Genomic_DNA"/>
</dbReference>
<dbReference type="RefSeq" id="WP_085511691.1">
    <property type="nucleotide sequence ID" value="NZ_FXAP01000002.1"/>
</dbReference>
<dbReference type="Proteomes" id="UP000266915">
    <property type="component" value="Unassembled WGS sequence"/>
</dbReference>
<keyword evidence="1" id="KW-0812">Transmembrane</keyword>
<gene>
    <name evidence="2" type="ORF">EDD42_0168</name>
</gene>
<dbReference type="SUPFAM" id="SSF50969">
    <property type="entry name" value="YVTN repeat-like/Quinoprotein amine dehydrogenase"/>
    <property type="match status" value="1"/>
</dbReference>
<organism evidence="2 3">
    <name type="scientific">Plantibacter flavus</name>
    <dbReference type="NCBI Taxonomy" id="150123"/>
    <lineage>
        <taxon>Bacteria</taxon>
        <taxon>Bacillati</taxon>
        <taxon>Actinomycetota</taxon>
        <taxon>Actinomycetes</taxon>
        <taxon>Micrococcales</taxon>
        <taxon>Microbacteriaceae</taxon>
        <taxon>Plantibacter</taxon>
    </lineage>
</organism>
<proteinExistence type="predicted"/>
<dbReference type="InterPro" id="IPR011044">
    <property type="entry name" value="Quino_amine_DH_bsu"/>
</dbReference>
<feature type="transmembrane region" description="Helical" evidence="1">
    <location>
        <begin position="26"/>
        <end position="46"/>
    </location>
</feature>
<keyword evidence="1" id="KW-0472">Membrane</keyword>
<protein>
    <recommendedName>
        <fullName evidence="4">SbsA Ig-like domain-containing protein</fullName>
    </recommendedName>
</protein>
<comment type="caution">
    <text evidence="2">The sequence shown here is derived from an EMBL/GenBank/DDBJ whole genome shotgun (WGS) entry which is preliminary data.</text>
</comment>
<evidence type="ECO:0000256" key="1">
    <source>
        <dbReference type="SAM" id="Phobius"/>
    </source>
</evidence>
<name>A0A3N2BXZ7_9MICO</name>
<reference evidence="2 3" key="1">
    <citation type="submission" date="2018-11" db="EMBL/GenBank/DDBJ databases">
        <title>Sequencing the genomes of 1000 actinobacteria strains.</title>
        <authorList>
            <person name="Klenk H.-P."/>
        </authorList>
    </citation>
    <scope>NUCLEOTIDE SEQUENCE [LARGE SCALE GENOMIC DNA]</scope>
    <source>
        <strain evidence="2 3">DSM 14012</strain>
    </source>
</reference>
<evidence type="ECO:0000313" key="2">
    <source>
        <dbReference type="EMBL" id="ROR80135.1"/>
    </source>
</evidence>
<keyword evidence="1" id="KW-1133">Transmembrane helix</keyword>